<dbReference type="PANTHER" id="PTHR43673">
    <property type="entry name" value="NAD(P)H NITROREDUCTASE YDGI-RELATED"/>
    <property type="match status" value="1"/>
</dbReference>
<evidence type="ECO:0000256" key="2">
    <source>
        <dbReference type="ARBA" id="ARBA00023002"/>
    </source>
</evidence>
<sequence>MFFELIEKRRSIRKFKSTPVEKDKVKRLVESALRAPSSRGFNPWRFIVVDQPELLEKLSKAKPHGSSFMDGAPLGIVVCGDETRTDVWVEDTSIATIYIQLAAEALDLGSCWIQIRKREHDSELTAESYIRRLLDIPEHMKVESMVALGYPDEAKKPHQADSLELNKVFYNKFDQQF</sequence>
<dbReference type="RefSeq" id="WP_080799461.1">
    <property type="nucleotide sequence ID" value="NZ_LT828540.1"/>
</dbReference>
<evidence type="ECO:0000259" key="3">
    <source>
        <dbReference type="Pfam" id="PF00881"/>
    </source>
</evidence>
<reference evidence="4 5" key="1">
    <citation type="submission" date="2017-03" db="EMBL/GenBank/DDBJ databases">
        <authorList>
            <person name="Afonso C.L."/>
            <person name="Miller P.J."/>
            <person name="Scott M.A."/>
            <person name="Spackman E."/>
            <person name="Goraichik I."/>
            <person name="Dimitrov K.M."/>
            <person name="Suarez D.L."/>
            <person name="Swayne D.E."/>
        </authorList>
    </citation>
    <scope>NUCLEOTIDE SEQUENCE [LARGE SCALE GENOMIC DNA]</scope>
    <source>
        <strain evidence="4">PRJEB14757</strain>
    </source>
</reference>
<dbReference type="OrthoDB" id="9809288at2"/>
<comment type="similarity">
    <text evidence="1">Belongs to the nitroreductase family.</text>
</comment>
<feature type="domain" description="Nitroreductase" evidence="3">
    <location>
        <begin position="6"/>
        <end position="61"/>
    </location>
</feature>
<dbReference type="InterPro" id="IPR000415">
    <property type="entry name" value="Nitroreductase-like"/>
</dbReference>
<evidence type="ECO:0000313" key="5">
    <source>
        <dbReference type="Proteomes" id="UP000191931"/>
    </source>
</evidence>
<evidence type="ECO:0000313" key="4">
    <source>
        <dbReference type="EMBL" id="SLM30846.1"/>
    </source>
</evidence>
<dbReference type="EMBL" id="FWEV01000168">
    <property type="protein sequence ID" value="SLM30846.1"/>
    <property type="molecule type" value="Genomic_DNA"/>
</dbReference>
<dbReference type="CDD" id="cd02151">
    <property type="entry name" value="nitroreductase"/>
    <property type="match status" value="1"/>
</dbReference>
<protein>
    <submittedName>
        <fullName evidence="4">NAD(P)H-dependent dehydrogenase/reductase</fullName>
        <ecNumber evidence="4">1.-.-.-</ecNumber>
    </submittedName>
</protein>
<feature type="domain" description="Nitroreductase" evidence="3">
    <location>
        <begin position="64"/>
        <end position="150"/>
    </location>
</feature>
<dbReference type="PANTHER" id="PTHR43673:SF10">
    <property type="entry name" value="NADH DEHYDROGENASE_NAD(P)H NITROREDUCTASE XCC3605-RELATED"/>
    <property type="match status" value="1"/>
</dbReference>
<dbReference type="AlphaFoldDB" id="A0A1W1HEJ4"/>
<gene>
    <name evidence="4" type="ORF">MTBBW1_250017</name>
</gene>
<dbReference type="Gene3D" id="3.40.109.10">
    <property type="entry name" value="NADH Oxidase"/>
    <property type="match status" value="1"/>
</dbReference>
<keyword evidence="2 4" id="KW-0560">Oxidoreductase</keyword>
<dbReference type="EC" id="1.-.-.-" evidence="4"/>
<dbReference type="GO" id="GO:0016491">
    <property type="term" value="F:oxidoreductase activity"/>
    <property type="evidence" value="ECO:0007669"/>
    <property type="project" value="UniProtKB-KW"/>
</dbReference>
<dbReference type="SUPFAM" id="SSF55469">
    <property type="entry name" value="FMN-dependent nitroreductase-like"/>
    <property type="match status" value="1"/>
</dbReference>
<proteinExistence type="inferred from homology"/>
<organism evidence="4 5">
    <name type="scientific">Desulfamplus magnetovallimortis</name>
    <dbReference type="NCBI Taxonomy" id="1246637"/>
    <lineage>
        <taxon>Bacteria</taxon>
        <taxon>Pseudomonadati</taxon>
        <taxon>Thermodesulfobacteriota</taxon>
        <taxon>Desulfobacteria</taxon>
        <taxon>Desulfobacterales</taxon>
        <taxon>Desulfobacteraceae</taxon>
        <taxon>Desulfamplus</taxon>
    </lineage>
</organism>
<dbReference type="InterPro" id="IPR029479">
    <property type="entry name" value="Nitroreductase"/>
</dbReference>
<dbReference type="Proteomes" id="UP000191931">
    <property type="component" value="Unassembled WGS sequence"/>
</dbReference>
<evidence type="ECO:0000256" key="1">
    <source>
        <dbReference type="ARBA" id="ARBA00007118"/>
    </source>
</evidence>
<dbReference type="STRING" id="1246637.MTBBW1_250017"/>
<accession>A0A1W1HEJ4</accession>
<name>A0A1W1HEJ4_9BACT</name>
<keyword evidence="5" id="KW-1185">Reference proteome</keyword>
<dbReference type="Pfam" id="PF00881">
    <property type="entry name" value="Nitroreductase"/>
    <property type="match status" value="2"/>
</dbReference>